<evidence type="ECO:0000313" key="1">
    <source>
        <dbReference type="EMBL" id="CAH2226509.1"/>
    </source>
</evidence>
<organism evidence="1 2">
    <name type="scientific">Pararge aegeria aegeria</name>
    <dbReference type="NCBI Taxonomy" id="348720"/>
    <lineage>
        <taxon>Eukaryota</taxon>
        <taxon>Metazoa</taxon>
        <taxon>Ecdysozoa</taxon>
        <taxon>Arthropoda</taxon>
        <taxon>Hexapoda</taxon>
        <taxon>Insecta</taxon>
        <taxon>Pterygota</taxon>
        <taxon>Neoptera</taxon>
        <taxon>Endopterygota</taxon>
        <taxon>Lepidoptera</taxon>
        <taxon>Glossata</taxon>
        <taxon>Ditrysia</taxon>
        <taxon>Papilionoidea</taxon>
        <taxon>Nymphalidae</taxon>
        <taxon>Satyrinae</taxon>
        <taxon>Satyrini</taxon>
        <taxon>Parargina</taxon>
        <taxon>Pararge</taxon>
    </lineage>
</organism>
<gene>
    <name evidence="1" type="primary">jg171</name>
    <name evidence="1" type="ORF">PAEG_LOCUS7212</name>
</gene>
<dbReference type="Proteomes" id="UP000838756">
    <property type="component" value="Unassembled WGS sequence"/>
</dbReference>
<dbReference type="AlphaFoldDB" id="A0A8S4QX72"/>
<comment type="caution">
    <text evidence="1">The sequence shown here is derived from an EMBL/GenBank/DDBJ whole genome shotgun (WGS) entry which is preliminary data.</text>
</comment>
<dbReference type="EMBL" id="CAKXAJ010021462">
    <property type="protein sequence ID" value="CAH2226509.1"/>
    <property type="molecule type" value="Genomic_DNA"/>
</dbReference>
<evidence type="ECO:0000313" key="2">
    <source>
        <dbReference type="Proteomes" id="UP000838756"/>
    </source>
</evidence>
<name>A0A8S4QX72_9NEOP</name>
<protein>
    <submittedName>
        <fullName evidence="1">Jg171 protein</fullName>
    </submittedName>
</protein>
<accession>A0A8S4QX72</accession>
<sequence>MPESSSSVLKGGWRSTNPHLASLVDSGLISSAFTSTGRSTSSAQSLDQLLERQWEQGSQFLMEQAQHFDNKHPDTEKHSCSSHKHFPVVVIEPTALNSENSVATHCASRPSPE</sequence>
<dbReference type="OrthoDB" id="20839at2759"/>
<proteinExistence type="predicted"/>
<keyword evidence="2" id="KW-1185">Reference proteome</keyword>
<reference evidence="1" key="1">
    <citation type="submission" date="2022-03" db="EMBL/GenBank/DDBJ databases">
        <authorList>
            <person name="Lindestad O."/>
        </authorList>
    </citation>
    <scope>NUCLEOTIDE SEQUENCE</scope>
</reference>